<dbReference type="EMBL" id="JACCBN010000001">
    <property type="protein sequence ID" value="NYD38503.1"/>
    <property type="molecule type" value="Genomic_DNA"/>
</dbReference>
<dbReference type="Proteomes" id="UP000535890">
    <property type="component" value="Unassembled WGS sequence"/>
</dbReference>
<dbReference type="Gene3D" id="2.60.120.940">
    <property type="entry name" value="EmbC, C-terminal domain, subdomain 2"/>
    <property type="match status" value="1"/>
</dbReference>
<evidence type="ECO:0000259" key="15">
    <source>
        <dbReference type="Pfam" id="PF17689"/>
    </source>
</evidence>
<protein>
    <recommendedName>
        <fullName evidence="18">Arabinosyltransferase</fullName>
    </recommendedName>
</protein>
<feature type="transmembrane region" description="Helical" evidence="12">
    <location>
        <begin position="208"/>
        <end position="231"/>
    </location>
</feature>
<evidence type="ECO:0000259" key="13">
    <source>
        <dbReference type="Pfam" id="PF04602"/>
    </source>
</evidence>
<feature type="domain" description="Arabinosyltransferas concanavalin like" evidence="15">
    <location>
        <begin position="62"/>
        <end position="185"/>
    </location>
</feature>
<feature type="transmembrane region" description="Helical" evidence="12">
    <location>
        <begin position="517"/>
        <end position="535"/>
    </location>
</feature>
<dbReference type="Gene3D" id="2.60.120.610">
    <property type="entry name" value="arabinofuranosyltransferase like domain"/>
    <property type="match status" value="1"/>
</dbReference>
<feature type="transmembrane region" description="Helical" evidence="12">
    <location>
        <begin position="32"/>
        <end position="53"/>
    </location>
</feature>
<keyword evidence="4" id="KW-1003">Cell membrane</keyword>
<reference evidence="16 17" key="1">
    <citation type="submission" date="2020-07" db="EMBL/GenBank/DDBJ databases">
        <title>Sequencing the genomes of 1000 actinobacteria strains.</title>
        <authorList>
            <person name="Klenk H.-P."/>
        </authorList>
    </citation>
    <scope>NUCLEOTIDE SEQUENCE [LARGE SCALE GENOMIC DNA]</scope>
    <source>
        <strain evidence="16 17">DSM 45772</strain>
    </source>
</reference>
<dbReference type="GO" id="GO:0052636">
    <property type="term" value="F:arabinosyltransferase activity"/>
    <property type="evidence" value="ECO:0007669"/>
    <property type="project" value="InterPro"/>
</dbReference>
<accession>A0A7Y9DZL7</accession>
<keyword evidence="17" id="KW-1185">Reference proteome</keyword>
<keyword evidence="8 12" id="KW-1133">Transmembrane helix</keyword>
<keyword evidence="9 12" id="KW-0472">Membrane</keyword>
<feature type="domain" description="Arabinofuranosyltransferase central" evidence="13">
    <location>
        <begin position="205"/>
        <end position="657"/>
    </location>
</feature>
<feature type="region of interest" description="Disordered" evidence="11">
    <location>
        <begin position="1"/>
        <end position="28"/>
    </location>
</feature>
<evidence type="ECO:0000256" key="1">
    <source>
        <dbReference type="ARBA" id="ARBA00003001"/>
    </source>
</evidence>
<dbReference type="Pfam" id="PF04602">
    <property type="entry name" value="Arabinose_trans"/>
    <property type="match status" value="1"/>
</dbReference>
<dbReference type="RefSeq" id="WP_179795937.1">
    <property type="nucleotide sequence ID" value="NZ_BAABHP010000029.1"/>
</dbReference>
<dbReference type="InterPro" id="IPR040920">
    <property type="entry name" value="Arabino_trans_N"/>
</dbReference>
<feature type="transmembrane region" description="Helical" evidence="12">
    <location>
        <begin position="325"/>
        <end position="342"/>
    </location>
</feature>
<evidence type="ECO:0000259" key="14">
    <source>
        <dbReference type="Pfam" id="PF14896"/>
    </source>
</evidence>
<evidence type="ECO:0000256" key="9">
    <source>
        <dbReference type="ARBA" id="ARBA00023136"/>
    </source>
</evidence>
<gene>
    <name evidence="16" type="ORF">BJ983_004605</name>
</gene>
<keyword evidence="6" id="KW-0808">Transferase</keyword>
<feature type="transmembrane region" description="Helical" evidence="12">
    <location>
        <begin position="354"/>
        <end position="372"/>
    </location>
</feature>
<dbReference type="GO" id="GO:0005886">
    <property type="term" value="C:plasma membrane"/>
    <property type="evidence" value="ECO:0007669"/>
    <property type="project" value="UniProtKB-SubCell"/>
</dbReference>
<evidence type="ECO:0000256" key="10">
    <source>
        <dbReference type="ARBA" id="ARBA00023316"/>
    </source>
</evidence>
<organism evidence="16 17">
    <name type="scientific">Actinomycetospora corticicola</name>
    <dbReference type="NCBI Taxonomy" id="663602"/>
    <lineage>
        <taxon>Bacteria</taxon>
        <taxon>Bacillati</taxon>
        <taxon>Actinomycetota</taxon>
        <taxon>Actinomycetes</taxon>
        <taxon>Pseudonocardiales</taxon>
        <taxon>Pseudonocardiaceae</taxon>
        <taxon>Actinomycetospora</taxon>
    </lineage>
</organism>
<feature type="transmembrane region" description="Helical" evidence="12">
    <location>
        <begin position="378"/>
        <end position="397"/>
    </location>
</feature>
<feature type="domain" description="Arabinosyltransferase C-terminal" evidence="14">
    <location>
        <begin position="776"/>
        <end position="936"/>
    </location>
</feature>
<comment type="subcellular location">
    <subcellularLocation>
        <location evidence="2">Cell membrane</location>
        <topology evidence="2">Multi-pass membrane protein</topology>
    </subcellularLocation>
</comment>
<evidence type="ECO:0000256" key="12">
    <source>
        <dbReference type="SAM" id="Phobius"/>
    </source>
</evidence>
<dbReference type="Pfam" id="PF14896">
    <property type="entry name" value="Arabino_trans_C"/>
    <property type="match status" value="1"/>
</dbReference>
<dbReference type="InterPro" id="IPR007680">
    <property type="entry name" value="Arabino_trans_central"/>
</dbReference>
<feature type="transmembrane region" description="Helical" evidence="12">
    <location>
        <begin position="449"/>
        <end position="470"/>
    </location>
</feature>
<evidence type="ECO:0000313" key="16">
    <source>
        <dbReference type="EMBL" id="NYD38503.1"/>
    </source>
</evidence>
<dbReference type="AlphaFoldDB" id="A0A7Y9DZL7"/>
<feature type="transmembrane region" description="Helical" evidence="12">
    <location>
        <begin position="572"/>
        <end position="591"/>
    </location>
</feature>
<evidence type="ECO:0008006" key="18">
    <source>
        <dbReference type="Google" id="ProtNLM"/>
    </source>
</evidence>
<evidence type="ECO:0000256" key="4">
    <source>
        <dbReference type="ARBA" id="ARBA00022475"/>
    </source>
</evidence>
<evidence type="ECO:0000256" key="2">
    <source>
        <dbReference type="ARBA" id="ARBA00004651"/>
    </source>
</evidence>
<evidence type="ECO:0000256" key="7">
    <source>
        <dbReference type="ARBA" id="ARBA00022692"/>
    </source>
</evidence>
<sequence>MTSTSQDTPAAGSSVVDDPPARPGGPAARSAGALLAAIGGVVAVVCAVLMPLLPVSVERPVISWPQQPGVPQSTNLGLTAQRPLELDVRFGCADVAAAAATPDGVVVATFRPGFPAAESAGLIASVRGDRLLVTTRGETLVDGPAAACDVAIHGDLGGVEARVDGAVVSRLPGTSQPDVDALVSSATTAPGLQVRLSPDDEFATSPTVLKLVVTVVLGLAVLAALAGLALLDREGASSGTDGRRRGPRLRRPAVVDLAVPVVMVVWTFIAPTTDDDGYYSAMAANVPFSGFVGNFYQLYDQAFTPYTWIYYALSWWQDLAGTSPVVLRLPALAFGLLTWFLVRAFTRPLLDGPVVSRVLPVVLGVAFLGWWLPYDMGVRPEAVVAASVMASAVALMIAVERERLLPMGLAVVAAGIGFTAGTTGFVALAPLLAAAPGCWRVLRSRGWRVALPAALGLLAAGGVVAVLAFADGSLRDFVRAQQIFRGLQYPESWSTEIVRWNYLFSDTAPMGNYAKRLPVLLTLLALVGFLLFLTAGRRGWPARLRFAGLNTLLGFLLLWMTPSKWTHHFGSLAGIGTVVLAGVLVLGPGLARGLADRPVRWPVGVGALVGLAFVVALAMNGANSWAYSWMLGMPHPTEPPQVSVVRFGSPVWWLLGAAIVTTGLAVVSRRRGTGLGSSSALVAVPVVATVALLVSLTYLLGSFGLAAVRTAGTYSPGADALRDPLASNCGAAQAVEALDPRTARALPALSGAVVTTGDAFTGGNWSPSSPPPVAGVPVWGSHRPGPDGATPPDGAGSGSVTTPWFALPPSTPADATSVYVAGRTGNGNELTAEYQVGGAVDRVDDLGQKRDGDAVDAREWRSVTLAPPAGATAVRLVVADESDDVGGWIAATAPVVQRWIPLLDLIPPGSATAVGWPTAFLFPCLRAPVQADGVNEPVSTVVTWGGDPLSGVADSAFLPQRGGLFVPSYRNSAVTQLSARFRDAPATVGIEVYTLRNPLPSGRYDLDRRSEVVPGWQAPPNTSFSVPVGPDAVVRP</sequence>
<feature type="compositionally biased region" description="Low complexity" evidence="11">
    <location>
        <begin position="779"/>
        <end position="794"/>
    </location>
</feature>
<comment type="similarity">
    <text evidence="3">Belongs to the emb family.</text>
</comment>
<evidence type="ECO:0000313" key="17">
    <source>
        <dbReference type="Proteomes" id="UP000535890"/>
    </source>
</evidence>
<feature type="region of interest" description="Disordered" evidence="11">
    <location>
        <begin position="779"/>
        <end position="801"/>
    </location>
</feature>
<dbReference type="Pfam" id="PF17689">
    <property type="entry name" value="Arabino_trans_N"/>
    <property type="match status" value="1"/>
</dbReference>
<keyword evidence="5" id="KW-0328">Glycosyltransferase</keyword>
<feature type="transmembrane region" description="Helical" evidence="12">
    <location>
        <begin position="680"/>
        <end position="700"/>
    </location>
</feature>
<keyword evidence="10" id="KW-0961">Cell wall biogenesis/degradation</keyword>
<evidence type="ECO:0000256" key="3">
    <source>
        <dbReference type="ARBA" id="ARBA00008195"/>
    </source>
</evidence>
<feature type="transmembrane region" description="Helical" evidence="12">
    <location>
        <begin position="650"/>
        <end position="668"/>
    </location>
</feature>
<dbReference type="InterPro" id="IPR027451">
    <property type="entry name" value="EmbABC_dom1"/>
</dbReference>
<proteinExistence type="inferred from homology"/>
<feature type="transmembrane region" description="Helical" evidence="12">
    <location>
        <begin position="603"/>
        <end position="630"/>
    </location>
</feature>
<dbReference type="GO" id="GO:0071766">
    <property type="term" value="P:Actinobacterium-type cell wall biogenesis"/>
    <property type="evidence" value="ECO:0007669"/>
    <property type="project" value="InterPro"/>
</dbReference>
<evidence type="ECO:0000256" key="6">
    <source>
        <dbReference type="ARBA" id="ARBA00022679"/>
    </source>
</evidence>
<comment type="function">
    <text evidence="1">Arabinosyl transferase responsible for the polymerization of arabinose into the arabinan of arabinogalactan.</text>
</comment>
<evidence type="ECO:0000256" key="8">
    <source>
        <dbReference type="ARBA" id="ARBA00022989"/>
    </source>
</evidence>
<dbReference type="InterPro" id="IPR032731">
    <property type="entry name" value="Arabino_trans_C"/>
</dbReference>
<evidence type="ECO:0000256" key="5">
    <source>
        <dbReference type="ARBA" id="ARBA00022676"/>
    </source>
</evidence>
<evidence type="ECO:0000256" key="11">
    <source>
        <dbReference type="SAM" id="MobiDB-lite"/>
    </source>
</evidence>
<dbReference type="GO" id="GO:0071555">
    <property type="term" value="P:cell wall organization"/>
    <property type="evidence" value="ECO:0007669"/>
    <property type="project" value="UniProtKB-KW"/>
</dbReference>
<feature type="transmembrane region" description="Helical" evidence="12">
    <location>
        <begin position="252"/>
        <end position="269"/>
    </location>
</feature>
<comment type="caution">
    <text evidence="16">The sequence shown here is derived from an EMBL/GenBank/DDBJ whole genome shotgun (WGS) entry which is preliminary data.</text>
</comment>
<name>A0A7Y9DZL7_9PSEU</name>
<keyword evidence="7 12" id="KW-0812">Transmembrane</keyword>
<dbReference type="InterPro" id="IPR042486">
    <property type="entry name" value="Arabino_trans_C_2"/>
</dbReference>